<dbReference type="PANTHER" id="PTHR31118">
    <property type="entry name" value="CYCLASE-LIKE PROTEIN 2"/>
    <property type="match status" value="1"/>
</dbReference>
<evidence type="ECO:0000313" key="1">
    <source>
        <dbReference type="EMBL" id="KJU81324.1"/>
    </source>
</evidence>
<accession>A0A0F3GHA5</accession>
<keyword evidence="2" id="KW-1185">Reference proteome</keyword>
<comment type="caution">
    <text evidence="1">The sequence shown here is derived from an EMBL/GenBank/DDBJ whole genome shotgun (WGS) entry which is preliminary data.</text>
</comment>
<dbReference type="InterPro" id="IPR007325">
    <property type="entry name" value="KFase/CYL"/>
</dbReference>
<proteinExistence type="predicted"/>
<dbReference type="GO" id="GO:0019441">
    <property type="term" value="P:L-tryptophan catabolic process to kynurenine"/>
    <property type="evidence" value="ECO:0007669"/>
    <property type="project" value="InterPro"/>
</dbReference>
<reference evidence="1 2" key="1">
    <citation type="submission" date="2015-02" db="EMBL/GenBank/DDBJ databases">
        <title>Single-cell genomics of uncultivated deep-branching MTB reveals a conserved set of magnetosome genes.</title>
        <authorList>
            <person name="Kolinko S."/>
            <person name="Richter M."/>
            <person name="Glockner F.O."/>
            <person name="Brachmann A."/>
            <person name="Schuler D."/>
        </authorList>
    </citation>
    <scope>NUCLEOTIDE SEQUENCE [LARGE SCALE GENOMIC DNA]</scope>
    <source>
        <strain evidence="1">TM-1</strain>
    </source>
</reference>
<dbReference type="GO" id="GO:0004061">
    <property type="term" value="F:arylformamidase activity"/>
    <property type="evidence" value="ECO:0007669"/>
    <property type="project" value="InterPro"/>
</dbReference>
<evidence type="ECO:0000313" key="2">
    <source>
        <dbReference type="Proteomes" id="UP000033423"/>
    </source>
</evidence>
<sequence length="224" mass="25585">MKRHVRLYYEIHIDMPLYPGTMQVIVESIKSIARGDSCNTFNITFTNHSGTHIDAPNHFWKSGRSINEYTIDELVFRNSFLLDCPKGINEYIGVNDISELLLDKTPDLILIRTGFSKNRSTHEEYCYQNPYILPETAEWIRVNCPTVRALGIDCISVASYSYREIGRETHRILLKEDGFSGPAILIIEDMWLPTNTNYDEIIVSPLFIKGVDSAPCTVVGIVYD</sequence>
<organism evidence="1 2">
    <name type="scientific">Candidatus Magnetobacterium bavaricum</name>
    <dbReference type="NCBI Taxonomy" id="29290"/>
    <lineage>
        <taxon>Bacteria</taxon>
        <taxon>Pseudomonadati</taxon>
        <taxon>Nitrospirota</taxon>
        <taxon>Thermodesulfovibrionia</taxon>
        <taxon>Thermodesulfovibrionales</taxon>
        <taxon>Candidatus Magnetobacteriaceae</taxon>
        <taxon>Candidatus Magnetobacterium</taxon>
    </lineage>
</organism>
<dbReference type="Pfam" id="PF04199">
    <property type="entry name" value="Cyclase"/>
    <property type="match status" value="1"/>
</dbReference>
<gene>
    <name evidence="1" type="ORF">MBAV_006457</name>
</gene>
<dbReference type="AlphaFoldDB" id="A0A0F3GHA5"/>
<dbReference type="SUPFAM" id="SSF102198">
    <property type="entry name" value="Putative cyclase"/>
    <property type="match status" value="1"/>
</dbReference>
<dbReference type="PANTHER" id="PTHR31118:SF32">
    <property type="entry name" value="KYNURENINE FORMAMIDASE"/>
    <property type="match status" value="1"/>
</dbReference>
<name>A0A0F3GHA5_9BACT</name>
<dbReference type="Gene3D" id="3.50.30.50">
    <property type="entry name" value="Putative cyclase"/>
    <property type="match status" value="1"/>
</dbReference>
<dbReference type="EMBL" id="LACI01002732">
    <property type="protein sequence ID" value="KJU81324.1"/>
    <property type="molecule type" value="Genomic_DNA"/>
</dbReference>
<dbReference type="Proteomes" id="UP000033423">
    <property type="component" value="Unassembled WGS sequence"/>
</dbReference>
<dbReference type="InterPro" id="IPR037175">
    <property type="entry name" value="KFase_sf"/>
</dbReference>
<protein>
    <submittedName>
        <fullName evidence="1">Cyclase family protein</fullName>
    </submittedName>
</protein>